<evidence type="ECO:0000313" key="2">
    <source>
        <dbReference type="EMBL" id="SDE66241.1"/>
    </source>
</evidence>
<name>A0A1G7ERG1_9RHOB</name>
<sequence length="83" mass="8748">MTRLIVLTVVATCASVAAFAATEAMMSEEAEVIKIEVSPDELAECRQSLREIGQMPAVTDSGSPILFDDTNDMPGVACVVTEA</sequence>
<accession>A0A1G7ERG1</accession>
<keyword evidence="3" id="KW-1185">Reference proteome</keyword>
<keyword evidence="1" id="KW-0732">Signal</keyword>
<gene>
    <name evidence="2" type="ORF">SAMN04488105_10627</name>
</gene>
<feature type="signal peptide" evidence="1">
    <location>
        <begin position="1"/>
        <end position="20"/>
    </location>
</feature>
<dbReference type="RefSeq" id="WP_008883357.1">
    <property type="nucleotide sequence ID" value="NZ_FNAV01000006.1"/>
</dbReference>
<evidence type="ECO:0000256" key="1">
    <source>
        <dbReference type="SAM" id="SignalP"/>
    </source>
</evidence>
<protein>
    <submittedName>
        <fullName evidence="2">Uncharacterized protein</fullName>
    </submittedName>
</protein>
<feature type="chain" id="PRO_5011689495" evidence="1">
    <location>
        <begin position="21"/>
        <end position="83"/>
    </location>
</feature>
<dbReference type="AlphaFoldDB" id="A0A1G7ERG1"/>
<reference evidence="3" key="1">
    <citation type="submission" date="2016-10" db="EMBL/GenBank/DDBJ databases">
        <authorList>
            <person name="Varghese N."/>
            <person name="Submissions S."/>
        </authorList>
    </citation>
    <scope>NUCLEOTIDE SEQUENCE [LARGE SCALE GENOMIC DNA]</scope>
    <source>
        <strain evidence="3">DSM 10146</strain>
    </source>
</reference>
<dbReference type="Proteomes" id="UP000198994">
    <property type="component" value="Unassembled WGS sequence"/>
</dbReference>
<proteinExistence type="predicted"/>
<dbReference type="STRING" id="282683.SAMN04488105_10627"/>
<organism evidence="2 3">
    <name type="scientific">Salipiger thiooxidans</name>
    <dbReference type="NCBI Taxonomy" id="282683"/>
    <lineage>
        <taxon>Bacteria</taxon>
        <taxon>Pseudomonadati</taxon>
        <taxon>Pseudomonadota</taxon>
        <taxon>Alphaproteobacteria</taxon>
        <taxon>Rhodobacterales</taxon>
        <taxon>Roseobacteraceae</taxon>
        <taxon>Salipiger</taxon>
    </lineage>
</organism>
<evidence type="ECO:0000313" key="3">
    <source>
        <dbReference type="Proteomes" id="UP000198994"/>
    </source>
</evidence>
<dbReference type="OrthoDB" id="7866522at2"/>
<dbReference type="EMBL" id="FNAV01000006">
    <property type="protein sequence ID" value="SDE66241.1"/>
    <property type="molecule type" value="Genomic_DNA"/>
</dbReference>